<accession>A0A812UAJ5</accession>
<name>A0A812UAJ5_9DINO</name>
<evidence type="ECO:0000313" key="6">
    <source>
        <dbReference type="Proteomes" id="UP000604046"/>
    </source>
</evidence>
<dbReference type="Proteomes" id="UP000604046">
    <property type="component" value="Unassembled WGS sequence"/>
</dbReference>
<comment type="similarity">
    <text evidence="2">Belongs to the peroxidase family.</text>
</comment>
<feature type="compositionally biased region" description="Basic and acidic residues" evidence="3">
    <location>
        <begin position="1"/>
        <end position="10"/>
    </location>
</feature>
<gene>
    <name evidence="5" type="primary">APX1</name>
    <name evidence="5" type="ORF">SNAT2548_LOCUS31489</name>
</gene>
<dbReference type="InterPro" id="IPR019793">
    <property type="entry name" value="Peroxidases_heam-ligand_BS"/>
</dbReference>
<feature type="domain" description="Plant heme peroxidase family profile" evidence="4">
    <location>
        <begin position="63"/>
        <end position="265"/>
    </location>
</feature>
<dbReference type="EMBL" id="CAJNDS010002661">
    <property type="protein sequence ID" value="CAE7559082.1"/>
    <property type="molecule type" value="Genomic_DNA"/>
</dbReference>
<dbReference type="InterPro" id="IPR010255">
    <property type="entry name" value="Haem_peroxidase_sf"/>
</dbReference>
<sequence>MEAEGDRRAASDPPAGDAGAPWTAVEIKRVKQKLREMMQNPRKAISEASILIDKAHRYEPNPAKVVRLAFHDCMKYTDGTGGCDGCLDWWGVGRRSELADDGHNNGLYVVAEALEHIYTRTDYPSGTPALDASLRSTGKSRADLWALAGIVALDVAMELNNKVCDAPNMGAEGQYHPRWGHSDCRVAAPRKIIFKTGRRDCSGHPFEEAFEPALEGVERRSYMTSKREAHPDPHGDGWKTLSYFKRDFDFNGREVVAIMGAHTIGTFQAEVSGFKYNWKFSHRIFNNGYYRLLTLKRDWAPTGAVVNGKRLNYKDINGEHPPGVWVAESWRDLPNGGPFQVVKKKVACTPCDAPPDHAWWDKYSVSRWGRPVMNHTFCCTNLQEGHFCNPECVHEFDDAGIHETMLPSDISLHRQLFQNGDGVPQGCGRWGGNFKGPLNCGDKYFTVGEVVEEFADNQTSWLAEFFDAYEKMMSNGYASDELTDVRAAAL</sequence>
<keyword evidence="6" id="KW-1185">Reference proteome</keyword>
<dbReference type="PROSITE" id="PS00435">
    <property type="entry name" value="PEROXIDASE_1"/>
    <property type="match status" value="1"/>
</dbReference>
<proteinExistence type="inferred from homology"/>
<dbReference type="Pfam" id="PF00141">
    <property type="entry name" value="peroxidase"/>
    <property type="match status" value="1"/>
</dbReference>
<dbReference type="AlphaFoldDB" id="A0A812UAJ5"/>
<dbReference type="PANTHER" id="PTHR31356:SF66">
    <property type="entry name" value="CATALASE-PEROXIDASE"/>
    <property type="match status" value="1"/>
</dbReference>
<dbReference type="Gene3D" id="1.10.420.10">
    <property type="entry name" value="Peroxidase, domain 2"/>
    <property type="match status" value="1"/>
</dbReference>
<keyword evidence="1" id="KW-0560">Oxidoreductase</keyword>
<dbReference type="GO" id="GO:0042744">
    <property type="term" value="P:hydrogen peroxide catabolic process"/>
    <property type="evidence" value="ECO:0007669"/>
    <property type="project" value="TreeGrafter"/>
</dbReference>
<evidence type="ECO:0000313" key="5">
    <source>
        <dbReference type="EMBL" id="CAE7559082.1"/>
    </source>
</evidence>
<dbReference type="PANTHER" id="PTHR31356">
    <property type="entry name" value="THYLAKOID LUMENAL 29 KDA PROTEIN, CHLOROPLASTIC-RELATED"/>
    <property type="match status" value="1"/>
</dbReference>
<dbReference type="GO" id="GO:0004601">
    <property type="term" value="F:peroxidase activity"/>
    <property type="evidence" value="ECO:0007669"/>
    <property type="project" value="InterPro"/>
</dbReference>
<reference evidence="5" key="1">
    <citation type="submission" date="2021-02" db="EMBL/GenBank/DDBJ databases">
        <authorList>
            <person name="Dougan E. K."/>
            <person name="Rhodes N."/>
            <person name="Thang M."/>
            <person name="Chan C."/>
        </authorList>
    </citation>
    <scope>NUCLEOTIDE SEQUENCE</scope>
</reference>
<evidence type="ECO:0000259" key="4">
    <source>
        <dbReference type="PROSITE" id="PS50873"/>
    </source>
</evidence>
<dbReference type="GO" id="GO:0000302">
    <property type="term" value="P:response to reactive oxygen species"/>
    <property type="evidence" value="ECO:0007669"/>
    <property type="project" value="TreeGrafter"/>
</dbReference>
<dbReference type="Gene3D" id="1.10.520.10">
    <property type="match status" value="1"/>
</dbReference>
<dbReference type="InterPro" id="IPR002016">
    <property type="entry name" value="Haem_peroxidase"/>
</dbReference>
<feature type="compositionally biased region" description="Low complexity" evidence="3">
    <location>
        <begin position="11"/>
        <end position="21"/>
    </location>
</feature>
<evidence type="ECO:0000256" key="3">
    <source>
        <dbReference type="SAM" id="MobiDB-lite"/>
    </source>
</evidence>
<evidence type="ECO:0000256" key="1">
    <source>
        <dbReference type="ARBA" id="ARBA00023002"/>
    </source>
</evidence>
<dbReference type="GO" id="GO:0034599">
    <property type="term" value="P:cellular response to oxidative stress"/>
    <property type="evidence" value="ECO:0007669"/>
    <property type="project" value="InterPro"/>
</dbReference>
<evidence type="ECO:0000256" key="2">
    <source>
        <dbReference type="RuleBase" id="RU004241"/>
    </source>
</evidence>
<dbReference type="GO" id="GO:0020037">
    <property type="term" value="F:heme binding"/>
    <property type="evidence" value="ECO:0007669"/>
    <property type="project" value="InterPro"/>
</dbReference>
<dbReference type="InterPro" id="IPR044831">
    <property type="entry name" value="Ccp1-like"/>
</dbReference>
<dbReference type="OrthoDB" id="9970727at2759"/>
<comment type="caution">
    <text evidence="5">The sequence shown here is derived from an EMBL/GenBank/DDBJ whole genome shotgun (WGS) entry which is preliminary data.</text>
</comment>
<protein>
    <submittedName>
        <fullName evidence="5">APX1 protein</fullName>
    </submittedName>
</protein>
<feature type="region of interest" description="Disordered" evidence="3">
    <location>
        <begin position="1"/>
        <end position="22"/>
    </location>
</feature>
<dbReference type="SUPFAM" id="SSF48113">
    <property type="entry name" value="Heme-dependent peroxidases"/>
    <property type="match status" value="1"/>
</dbReference>
<dbReference type="PROSITE" id="PS50873">
    <property type="entry name" value="PEROXIDASE_4"/>
    <property type="match status" value="1"/>
</dbReference>
<organism evidence="5 6">
    <name type="scientific">Symbiodinium natans</name>
    <dbReference type="NCBI Taxonomy" id="878477"/>
    <lineage>
        <taxon>Eukaryota</taxon>
        <taxon>Sar</taxon>
        <taxon>Alveolata</taxon>
        <taxon>Dinophyceae</taxon>
        <taxon>Suessiales</taxon>
        <taxon>Symbiodiniaceae</taxon>
        <taxon>Symbiodinium</taxon>
    </lineage>
</organism>